<keyword evidence="1" id="KW-0732">Signal</keyword>
<organism evidence="2 3">
    <name type="scientific">Panagrellus redivivus</name>
    <name type="common">Microworm</name>
    <dbReference type="NCBI Taxonomy" id="6233"/>
    <lineage>
        <taxon>Eukaryota</taxon>
        <taxon>Metazoa</taxon>
        <taxon>Ecdysozoa</taxon>
        <taxon>Nematoda</taxon>
        <taxon>Chromadorea</taxon>
        <taxon>Rhabditida</taxon>
        <taxon>Tylenchina</taxon>
        <taxon>Panagrolaimomorpha</taxon>
        <taxon>Panagrolaimoidea</taxon>
        <taxon>Panagrolaimidae</taxon>
        <taxon>Panagrellus</taxon>
    </lineage>
</organism>
<dbReference type="Proteomes" id="UP000492821">
    <property type="component" value="Unassembled WGS sequence"/>
</dbReference>
<proteinExistence type="predicted"/>
<feature type="signal peptide" evidence="1">
    <location>
        <begin position="1"/>
        <end position="20"/>
    </location>
</feature>
<dbReference type="AlphaFoldDB" id="A0A7E4V9A1"/>
<keyword evidence="2" id="KW-1185">Reference proteome</keyword>
<accession>A0A7E4V9A1</accession>
<evidence type="ECO:0000313" key="3">
    <source>
        <dbReference type="WBParaSite" id="Pan_g17808.t1"/>
    </source>
</evidence>
<feature type="chain" id="PRO_5028883661" evidence="1">
    <location>
        <begin position="21"/>
        <end position="155"/>
    </location>
</feature>
<evidence type="ECO:0000313" key="2">
    <source>
        <dbReference type="Proteomes" id="UP000492821"/>
    </source>
</evidence>
<evidence type="ECO:0000256" key="1">
    <source>
        <dbReference type="SAM" id="SignalP"/>
    </source>
</evidence>
<name>A0A7E4V9A1_PANRE</name>
<reference evidence="3" key="2">
    <citation type="submission" date="2020-10" db="UniProtKB">
        <authorList>
            <consortium name="WormBaseParasite"/>
        </authorList>
    </citation>
    <scope>IDENTIFICATION</scope>
</reference>
<sequence>MRAHFVFALVLMSFAYSVHADDPKQPKDEGLIQPKPEVNQALFDIPVERLVLKSYGKFLLLLRVSDTNQLKSYHDYLVRLITKLDARLKKNNPKLKYIETELSELPVEELLLHAFYKQTMALDDYMVEEAVKLQKQMVDFIKNADTALGSSIGAK</sequence>
<protein>
    <submittedName>
        <fullName evidence="3">Sensory transduction regulator</fullName>
    </submittedName>
</protein>
<reference evidence="2" key="1">
    <citation type="journal article" date="2013" name="Genetics">
        <title>The draft genome and transcriptome of Panagrellus redivivus are shaped by the harsh demands of a free-living lifestyle.</title>
        <authorList>
            <person name="Srinivasan J."/>
            <person name="Dillman A.R."/>
            <person name="Macchietto M.G."/>
            <person name="Heikkinen L."/>
            <person name="Lakso M."/>
            <person name="Fracchia K.M."/>
            <person name="Antoshechkin I."/>
            <person name="Mortazavi A."/>
            <person name="Wong G."/>
            <person name="Sternberg P.W."/>
        </authorList>
    </citation>
    <scope>NUCLEOTIDE SEQUENCE [LARGE SCALE GENOMIC DNA]</scope>
    <source>
        <strain evidence="2">MT8872</strain>
    </source>
</reference>
<dbReference type="WBParaSite" id="Pan_g17808.t1">
    <property type="protein sequence ID" value="Pan_g17808.t1"/>
    <property type="gene ID" value="Pan_g17808"/>
</dbReference>